<dbReference type="Pfam" id="PF01637">
    <property type="entry name" value="ATPase_2"/>
    <property type="match status" value="1"/>
</dbReference>
<accession>A0A250INI4</accession>
<dbReference type="Gene3D" id="3.40.50.300">
    <property type="entry name" value="P-loop containing nucleotide triphosphate hydrolases"/>
    <property type="match status" value="1"/>
</dbReference>
<protein>
    <recommendedName>
        <fullName evidence="3">ATPase domain-containing protein</fullName>
    </recommendedName>
</protein>
<name>A0A250INI4_9BACT</name>
<dbReference type="SUPFAM" id="SSF52540">
    <property type="entry name" value="P-loop containing nucleoside triphosphate hydrolases"/>
    <property type="match status" value="1"/>
</dbReference>
<dbReference type="PANTHER" id="PTHR34301">
    <property type="entry name" value="DNA-BINDING PROTEIN-RELATED"/>
    <property type="match status" value="1"/>
</dbReference>
<dbReference type="KEGG" id="mbd:MEBOL_006240"/>
<feature type="domain" description="ATPase" evidence="3">
    <location>
        <begin position="1735"/>
        <end position="1990"/>
    </location>
</feature>
<sequence length="2150" mass="238956">MSETKQELEANPRIPPSPASASAVPGAGNLLFSDHAPLKADGPLPPAVGINLIRHVYEKFDLSKLLELQEAPEGKPSASHAPLLTLRSQLDHPGFRKKLSETTLLGDHGRKQVCGFELCLYFHLSQEARGVHTHTIKPAESIRNYVPVLDPATFEKNVRKRWKKLAPASILPAQSPEMQLALFVLAFGLLQPNDAPALIRPLLSLGPQFNEFFKVRTSPHSTTPAAPAPGQRAPLLVHFPPLAEMAKPAAQEKKVPPPSLTSQPPPRSGPQQGATAHAEPTLPRAQATAPTTLSPIDVGVLALPTKTLEERVTAFEHKRKELQHRIKDAAIPCTPEAATMLSRLQDSLTSCGNALAQVQPSLDAAVAGWRGLRKHLAQLDPTLPSEPVLPTDFLGLRDLLASEVPSLQTRIEEHWRCHDQLGQRLQQATMKLDGSMLGSDGALVSEALQVAREALATHRLEEAAHGMDLFSTRLDEAVKRLTAARQRLTEARGRAEQARKDAADAGLLDIAPLDAIEVTTAAEHEDQAQRLERWSVDLEGRLKAKRREETAPKTESTALGEEPTLIRPTLEEDEILRKASRGQKTDVWEALGTPDAVPPLHYLERLYLFATSVAEADKIFDVIPMEGGDANARSGRAAVAGWLWTHTRKGVELSGLQLAAAARLCQALVEEREVPAAFVLANCLGVTSVMGSILDALYLEAASRGAAARARLLAFVPRWEPSGQPLPTTPRAWLAALAMVEAALAAPGDLELTSRATALIHALPGNPPDLAALLTEALTHKQLPGAVPKRHSGDLAEKLRAEFTETQRLQDRWSNHFLREHEDTVIEQVRSLLEAISQARTPAALEVLEFPDMREKKLRAAVRREQARGKEDPTADGSRFKKFTDQLTHYVQKLQEVKTAKLAELTAPSRDNGARERLLQHLPMLLPHTTLVARCLLAGLAAAPGPDNPVPGKMDGDPQWEPEWFTRPGLLRGLEVPRAQTRAQRLLLARHLLERIVEACVDEKEQRIIEAYFAARRGDLRACTQPLNGMEQPFVRALAVFNQQRRLNELGTLVTLANELLEQATAEEYDAAPVAQLVDDLRRRLHEKEPGDIDLEEAMRLLSEAKVGVNNRAEQNLNAAHKLHTQIVALEGEGRLQSPQARRCLMVGKAALADKRFVVALEAFRLVIDHDAAPEDAQGKSAIKSFLDKAGHFAEVGEEGPTERSSTLQQLLTRLEQDMLQRRQDCFDVTAVEPLLAEARLLEATELEALASTLEQAKERLAQAPLSDEPPGLAALLQPPETPRIQEPGRFAALQREYTSCGADRTGVARRLEILAEISVPRGLQRTAFLAELARVRALAYAYAGDGDAARQCCEVLFFLQRRWGSEWAQKKVGALRPPEDPLNAVVLLVSTHLIVRIPEEHRGVAAEWLAKTLGSGPTTPEHMKAALAADTARDHLARLLNVCWMLPADDSEPLMVASLRRMTLWEENAGWLAESLAGLLRTEADVNARRQLGYLLTNHIAKDHEWTLNVLDHLARSGRSDEVMPLGEQQTWNLIRRNLATFGRSIGAQRAAQRDQLLRLLLVAQRNNHGKSFVATLHGIQQALVEMNVPSDPPELHVYLEETHATVDGTAVDFVLALENRGSDIIHEMRIVSQSQSQIIVGEDEPLVLDELLNPRQINISQIKGRLRSADENSTTALGLRITYRGHDDRAYEKLLNVIIPKRSKAAIPVLERRTLKQLFSESGNEVSKVGRNFFGRERELDELQFRLLDQELPEGLVLRGMRRIGKTSLARVFLEQARAQGAVTAFVDFKQYSGQGDNQQLSLAPWRMCSFLATRILEGSVEDKPLYMLLGYKGFQWKEQIHKEFSDSRFPSDLLRGMLEEVARQIDPNPMIVVVDELDYLVNYWEKAESRQYVYDFFNMMRSLLSPGGGPLRSFRWLLSGSDRCASMFGDYQNPLLGSITQLSVHSMTREECTKLLTAPFWTLAGRPITITQAALREVYEVTGGFPFFVQLLGSRLCNVLLERPSDLVSRWHVREAVRRSLPSDGVAEAAAPYDKVLEPIKDHPDHPLLEYLLSLIARRTTDEEPRVRFEDVLQLSEEQVGTRLSRSRVMGLCKLLDTYKMIVIEDENGRLYYRIRFPLVRRLVQTKYDYSPAVTKELALRHLNHVS</sequence>
<reference evidence="4 5" key="1">
    <citation type="submission" date="2017-06" db="EMBL/GenBank/DDBJ databases">
        <authorList>
            <person name="Kim H.J."/>
            <person name="Triplett B.A."/>
        </authorList>
    </citation>
    <scope>NUCLEOTIDE SEQUENCE [LARGE SCALE GENOMIC DNA]</scope>
    <source>
        <strain evidence="4 5">DSM 14713</strain>
    </source>
</reference>
<evidence type="ECO:0000313" key="5">
    <source>
        <dbReference type="Proteomes" id="UP000217289"/>
    </source>
</evidence>
<dbReference type="GO" id="GO:0005524">
    <property type="term" value="F:ATP binding"/>
    <property type="evidence" value="ECO:0007669"/>
    <property type="project" value="InterPro"/>
</dbReference>
<organism evidence="4 5">
    <name type="scientific">Melittangium boletus DSM 14713</name>
    <dbReference type="NCBI Taxonomy" id="1294270"/>
    <lineage>
        <taxon>Bacteria</taxon>
        <taxon>Pseudomonadati</taxon>
        <taxon>Myxococcota</taxon>
        <taxon>Myxococcia</taxon>
        <taxon>Myxococcales</taxon>
        <taxon>Cystobacterineae</taxon>
        <taxon>Archangiaceae</taxon>
        <taxon>Melittangium</taxon>
    </lineage>
</organism>
<dbReference type="Proteomes" id="UP000217289">
    <property type="component" value="Chromosome"/>
</dbReference>
<feature type="compositionally biased region" description="Pro residues" evidence="2">
    <location>
        <begin position="256"/>
        <end position="268"/>
    </location>
</feature>
<proteinExistence type="predicted"/>
<feature type="region of interest" description="Disordered" evidence="2">
    <location>
        <begin position="247"/>
        <end position="291"/>
    </location>
</feature>
<keyword evidence="1" id="KW-0175">Coiled coil</keyword>
<dbReference type="EMBL" id="CP022163">
    <property type="protein sequence ID" value="ATB32751.1"/>
    <property type="molecule type" value="Genomic_DNA"/>
</dbReference>
<feature type="coiled-coil region" evidence="1">
    <location>
        <begin position="474"/>
        <end position="501"/>
    </location>
</feature>
<keyword evidence="5" id="KW-1185">Reference proteome</keyword>
<feature type="region of interest" description="Disordered" evidence="2">
    <location>
        <begin position="1"/>
        <end position="26"/>
    </location>
</feature>
<feature type="compositionally biased region" description="Basic and acidic residues" evidence="2">
    <location>
        <begin position="1"/>
        <end position="10"/>
    </location>
</feature>
<dbReference type="InterPro" id="IPR011579">
    <property type="entry name" value="ATPase_dom"/>
</dbReference>
<evidence type="ECO:0000256" key="1">
    <source>
        <dbReference type="SAM" id="Coils"/>
    </source>
</evidence>
<evidence type="ECO:0000256" key="2">
    <source>
        <dbReference type="SAM" id="MobiDB-lite"/>
    </source>
</evidence>
<evidence type="ECO:0000259" key="3">
    <source>
        <dbReference type="Pfam" id="PF01637"/>
    </source>
</evidence>
<dbReference type="PANTHER" id="PTHR34301:SF8">
    <property type="entry name" value="ATPASE DOMAIN-CONTAINING PROTEIN"/>
    <property type="match status" value="1"/>
</dbReference>
<gene>
    <name evidence="4" type="ORF">MEBOL_006240</name>
</gene>
<evidence type="ECO:0000313" key="4">
    <source>
        <dbReference type="EMBL" id="ATB32751.1"/>
    </source>
</evidence>
<dbReference type="InterPro" id="IPR027417">
    <property type="entry name" value="P-loop_NTPase"/>
</dbReference>